<name>A0A6J4RU01_9ACTN</name>
<sequence length="74" mass="7580">MLLGASDLSATPVALLIGFGVLIGIVGHLAGSRRTVVVGIAILFIATALLMLGAYLAFEDDRGDPRPCDAPRGC</sequence>
<gene>
    <name evidence="2" type="ORF">AVDCRST_MAG67-348</name>
</gene>
<keyword evidence="1" id="KW-0812">Transmembrane</keyword>
<feature type="transmembrane region" description="Helical" evidence="1">
    <location>
        <begin position="37"/>
        <end position="58"/>
    </location>
</feature>
<protein>
    <submittedName>
        <fullName evidence="2">Uncharacterized protein</fullName>
    </submittedName>
</protein>
<evidence type="ECO:0000313" key="2">
    <source>
        <dbReference type="EMBL" id="CAA9475178.1"/>
    </source>
</evidence>
<dbReference type="AlphaFoldDB" id="A0A6J4RU01"/>
<keyword evidence="1" id="KW-0472">Membrane</keyword>
<proteinExistence type="predicted"/>
<keyword evidence="1" id="KW-1133">Transmembrane helix</keyword>
<organism evidence="2">
    <name type="scientific">uncultured Solirubrobacteraceae bacterium</name>
    <dbReference type="NCBI Taxonomy" id="1162706"/>
    <lineage>
        <taxon>Bacteria</taxon>
        <taxon>Bacillati</taxon>
        <taxon>Actinomycetota</taxon>
        <taxon>Thermoleophilia</taxon>
        <taxon>Solirubrobacterales</taxon>
        <taxon>Solirubrobacteraceae</taxon>
        <taxon>environmental samples</taxon>
    </lineage>
</organism>
<reference evidence="2" key="1">
    <citation type="submission" date="2020-02" db="EMBL/GenBank/DDBJ databases">
        <authorList>
            <person name="Meier V. D."/>
        </authorList>
    </citation>
    <scope>NUCLEOTIDE SEQUENCE</scope>
    <source>
        <strain evidence="2">AVDCRST_MAG67</strain>
    </source>
</reference>
<dbReference type="EMBL" id="CADCVQ010000018">
    <property type="protein sequence ID" value="CAA9475178.1"/>
    <property type="molecule type" value="Genomic_DNA"/>
</dbReference>
<evidence type="ECO:0000256" key="1">
    <source>
        <dbReference type="SAM" id="Phobius"/>
    </source>
</evidence>
<feature type="transmembrane region" description="Helical" evidence="1">
    <location>
        <begin position="12"/>
        <end position="30"/>
    </location>
</feature>
<accession>A0A6J4RU01</accession>